<evidence type="ECO:0000256" key="7">
    <source>
        <dbReference type="ARBA" id="ARBA00035658"/>
    </source>
</evidence>
<keyword evidence="4" id="KW-0964">Secreted</keyword>
<evidence type="ECO:0000256" key="3">
    <source>
        <dbReference type="ARBA" id="ARBA00022448"/>
    </source>
</evidence>
<keyword evidence="3" id="KW-0813">Transport</keyword>
<dbReference type="NCBIfam" id="TIGR02105">
    <property type="entry name" value="III_needle"/>
    <property type="match status" value="1"/>
</dbReference>
<dbReference type="GO" id="GO:0005576">
    <property type="term" value="C:extracellular region"/>
    <property type="evidence" value="ECO:0007669"/>
    <property type="project" value="UniProtKB-SubCell"/>
</dbReference>
<dbReference type="GO" id="GO:0009986">
    <property type="term" value="C:cell surface"/>
    <property type="evidence" value="ECO:0007669"/>
    <property type="project" value="UniProtKB-SubCell"/>
</dbReference>
<dbReference type="InterPro" id="IPR011841">
    <property type="entry name" value="T3SS_needle_YscF"/>
</dbReference>
<keyword evidence="6" id="KW-0843">Virulence</keyword>
<reference evidence="9" key="1">
    <citation type="submission" date="2015-04" db="EMBL/GenBank/DDBJ databases">
        <title>Genome sequencing of pathogens of bean.</title>
        <authorList>
            <person name="Harrison J.W."/>
            <person name="Aritua V."/>
            <person name="Sapp M."/>
            <person name="Smith J."/>
            <person name="Studholme D.J."/>
        </authorList>
    </citation>
    <scope>NUCLEOTIDE SEQUENCE [LARGE SCALE GENOMIC DNA]</scope>
    <source>
        <strain evidence="9">NCPPB 1138</strain>
    </source>
</reference>
<dbReference type="GO" id="GO:0030257">
    <property type="term" value="C:type III protein secretion system complex"/>
    <property type="evidence" value="ECO:0007669"/>
    <property type="project" value="InterPro"/>
</dbReference>
<gene>
    <name evidence="8" type="ORF">RN20_13860</name>
</gene>
<dbReference type="AlphaFoldDB" id="A0AB34QH96"/>
<keyword evidence="5" id="KW-0653">Protein transport</keyword>
<dbReference type="Proteomes" id="UP000031180">
    <property type="component" value="Unassembled WGS sequence"/>
</dbReference>
<dbReference type="InterPro" id="IPR021123">
    <property type="entry name" value="T3SS_needle-like"/>
</dbReference>
<comment type="caution">
    <text evidence="8">The sequence shown here is derived from an EMBL/GenBank/DDBJ whole genome shotgun (WGS) entry which is preliminary data.</text>
</comment>
<dbReference type="EMBL" id="JWTI02000045">
    <property type="protein sequence ID" value="KHS36391.2"/>
    <property type="molecule type" value="Genomic_DNA"/>
</dbReference>
<evidence type="ECO:0000256" key="1">
    <source>
        <dbReference type="ARBA" id="ARBA00004241"/>
    </source>
</evidence>
<evidence type="ECO:0000256" key="4">
    <source>
        <dbReference type="ARBA" id="ARBA00022525"/>
    </source>
</evidence>
<dbReference type="InterPro" id="IPR037203">
    <property type="entry name" value="T3SS_needle-like_sf"/>
</dbReference>
<sequence length="89" mass="9379">MPAHASDSDFGEGLDTFIVDIAKGFHLGVTSLGSALDAALQALQQSPSDPSALASYQAILSEYTMYRNAQSSAVKAMKDIDSDIASKLR</sequence>
<dbReference type="GO" id="GO:0030254">
    <property type="term" value="P:protein secretion by the type III secretion system"/>
    <property type="evidence" value="ECO:0007669"/>
    <property type="project" value="InterPro"/>
</dbReference>
<evidence type="ECO:0000256" key="6">
    <source>
        <dbReference type="ARBA" id="ARBA00023026"/>
    </source>
</evidence>
<dbReference type="Pfam" id="PF09392">
    <property type="entry name" value="T3SS_needle_F"/>
    <property type="match status" value="1"/>
</dbReference>
<proteinExistence type="inferred from homology"/>
<evidence type="ECO:0000256" key="2">
    <source>
        <dbReference type="ARBA" id="ARBA00004613"/>
    </source>
</evidence>
<evidence type="ECO:0000256" key="5">
    <source>
        <dbReference type="ARBA" id="ARBA00022927"/>
    </source>
</evidence>
<comment type="similarity">
    <text evidence="7">Belongs to the SctF family.</text>
</comment>
<evidence type="ECO:0000313" key="8">
    <source>
        <dbReference type="EMBL" id="KHS36391.2"/>
    </source>
</evidence>
<dbReference type="SUPFAM" id="SSF140129">
    <property type="entry name" value="MxiH-like"/>
    <property type="match status" value="1"/>
</dbReference>
<dbReference type="Gene3D" id="1.20.58.90">
    <property type="match status" value="1"/>
</dbReference>
<protein>
    <submittedName>
        <fullName evidence="8">Uncharacterized protein</fullName>
    </submittedName>
</protein>
<accession>A0AB34QH96</accession>
<comment type="subcellular location">
    <subcellularLocation>
        <location evidence="1">Cell surface</location>
    </subcellularLocation>
    <subcellularLocation>
        <location evidence="2">Secreted</location>
    </subcellularLocation>
</comment>
<evidence type="ECO:0000313" key="9">
    <source>
        <dbReference type="Proteomes" id="UP000031180"/>
    </source>
</evidence>
<name>A0AB34QH96_XANCH</name>
<organism evidence="8 9">
    <name type="scientific">Xanthomonas campestris pv. phaseoli</name>
    <dbReference type="NCBI Taxonomy" id="317013"/>
    <lineage>
        <taxon>Bacteria</taxon>
        <taxon>Pseudomonadati</taxon>
        <taxon>Pseudomonadota</taxon>
        <taxon>Gammaproteobacteria</taxon>
        <taxon>Lysobacterales</taxon>
        <taxon>Lysobacteraceae</taxon>
        <taxon>Xanthomonas</taxon>
    </lineage>
</organism>